<dbReference type="PANTHER" id="PTHR11792">
    <property type="entry name" value="ARRESTIN"/>
    <property type="match status" value="1"/>
</dbReference>
<dbReference type="GO" id="GO:0001664">
    <property type="term" value="F:G protein-coupled receptor binding"/>
    <property type="evidence" value="ECO:0007669"/>
    <property type="project" value="TreeGrafter"/>
</dbReference>
<feature type="domain" description="Arrestin C-terminal-like" evidence="4">
    <location>
        <begin position="232"/>
        <end position="388"/>
    </location>
</feature>
<evidence type="ECO:0000256" key="3">
    <source>
        <dbReference type="SAM" id="MobiDB-lite"/>
    </source>
</evidence>
<protein>
    <recommendedName>
        <fullName evidence="4">Arrestin C-terminal-like domain-containing protein</fullName>
    </recommendedName>
</protein>
<dbReference type="InterPro" id="IPR014752">
    <property type="entry name" value="Arrestin-like_C"/>
</dbReference>
<proteinExistence type="inferred from homology"/>
<dbReference type="GO" id="GO:0007165">
    <property type="term" value="P:signal transduction"/>
    <property type="evidence" value="ECO:0007669"/>
    <property type="project" value="InterPro"/>
</dbReference>
<dbReference type="InterPro" id="IPR014753">
    <property type="entry name" value="Arrestin_N"/>
</dbReference>
<dbReference type="Pfam" id="PF00339">
    <property type="entry name" value="Arrestin_N"/>
    <property type="match status" value="1"/>
</dbReference>
<dbReference type="SUPFAM" id="SSF81296">
    <property type="entry name" value="E set domains"/>
    <property type="match status" value="2"/>
</dbReference>
<dbReference type="InterPro" id="IPR014756">
    <property type="entry name" value="Ig_E-set"/>
</dbReference>
<dbReference type="EMBL" id="JAWNGG020000001">
    <property type="protein sequence ID" value="KAK9310753.1"/>
    <property type="molecule type" value="Genomic_DNA"/>
</dbReference>
<accession>A0AAW1AN50</accession>
<dbReference type="InterPro" id="IPR011022">
    <property type="entry name" value="Arrestin_C-like"/>
</dbReference>
<dbReference type="PRINTS" id="PR00309">
    <property type="entry name" value="ARRESTIN"/>
</dbReference>
<evidence type="ECO:0000313" key="6">
    <source>
        <dbReference type="Proteomes" id="UP001432146"/>
    </source>
</evidence>
<dbReference type="Proteomes" id="UP001432146">
    <property type="component" value="Unassembled WGS sequence"/>
</dbReference>
<keyword evidence="6" id="KW-1185">Reference proteome</keyword>
<gene>
    <name evidence="5" type="ORF">QLX08_000061</name>
</gene>
<organism evidence="5 6">
    <name type="scientific">Tetragonisca angustula</name>
    <dbReference type="NCBI Taxonomy" id="166442"/>
    <lineage>
        <taxon>Eukaryota</taxon>
        <taxon>Metazoa</taxon>
        <taxon>Ecdysozoa</taxon>
        <taxon>Arthropoda</taxon>
        <taxon>Hexapoda</taxon>
        <taxon>Insecta</taxon>
        <taxon>Pterygota</taxon>
        <taxon>Neoptera</taxon>
        <taxon>Endopterygota</taxon>
        <taxon>Hymenoptera</taxon>
        <taxon>Apocrita</taxon>
        <taxon>Aculeata</taxon>
        <taxon>Apoidea</taxon>
        <taxon>Anthophila</taxon>
        <taxon>Apidae</taxon>
        <taxon>Tetragonisca</taxon>
    </lineage>
</organism>
<evidence type="ECO:0000256" key="2">
    <source>
        <dbReference type="ARBA" id="ARBA00022606"/>
    </source>
</evidence>
<dbReference type="InterPro" id="IPR000698">
    <property type="entry name" value="Arrestin"/>
</dbReference>
<comment type="caution">
    <text evidence="5">The sequence shown here is derived from an EMBL/GenBank/DDBJ whole genome shotgun (WGS) entry which is preliminary data.</text>
</comment>
<evidence type="ECO:0000256" key="1">
    <source>
        <dbReference type="ARBA" id="ARBA00005298"/>
    </source>
</evidence>
<dbReference type="FunFam" id="2.60.40.640:FF:000025">
    <property type="entry name" value="Putative Beta-arrestin-2"/>
    <property type="match status" value="1"/>
</dbReference>
<dbReference type="GO" id="GO:0005737">
    <property type="term" value="C:cytoplasm"/>
    <property type="evidence" value="ECO:0007669"/>
    <property type="project" value="TreeGrafter"/>
</dbReference>
<feature type="region of interest" description="Disordered" evidence="3">
    <location>
        <begin position="388"/>
        <end position="412"/>
    </location>
</feature>
<evidence type="ECO:0000313" key="5">
    <source>
        <dbReference type="EMBL" id="KAK9310753.1"/>
    </source>
</evidence>
<dbReference type="SMART" id="SM01017">
    <property type="entry name" value="Arrestin_C"/>
    <property type="match status" value="1"/>
</dbReference>
<keyword evidence="2" id="KW-0716">Sensory transduction</keyword>
<evidence type="ECO:0000259" key="4">
    <source>
        <dbReference type="SMART" id="SM01017"/>
    </source>
</evidence>
<dbReference type="AlphaFoldDB" id="A0AAW1AN50"/>
<name>A0AAW1AN50_9HYME</name>
<comment type="similarity">
    <text evidence="1">Belongs to the arrestin family.</text>
</comment>
<reference evidence="5 6" key="1">
    <citation type="submission" date="2024-05" db="EMBL/GenBank/DDBJ databases">
        <title>The nuclear and mitochondrial genome assemblies of Tetragonisca angustula (Apidae: Meliponini), a tiny yet remarkable pollinator in the Neotropics.</title>
        <authorList>
            <person name="Ferrari R."/>
            <person name="Ricardo P.C."/>
            <person name="Dias F.C."/>
            <person name="Araujo N.S."/>
            <person name="Soares D.O."/>
            <person name="Zhou Q.-S."/>
            <person name="Zhu C.-D."/>
            <person name="Coutinho L."/>
            <person name="Airas M.C."/>
            <person name="Batista T.M."/>
        </authorList>
    </citation>
    <scope>NUCLEOTIDE SEQUENCE [LARGE SCALE GENOMIC DNA]</scope>
    <source>
        <strain evidence="5">ASF017062</strain>
        <tissue evidence="5">Abdomen</tissue>
    </source>
</reference>
<dbReference type="Pfam" id="PF02752">
    <property type="entry name" value="Arrestin_C"/>
    <property type="match status" value="1"/>
</dbReference>
<dbReference type="PANTHER" id="PTHR11792:SF17">
    <property type="entry name" value="KURTZ ARRESTIN"/>
    <property type="match status" value="1"/>
</dbReference>
<dbReference type="InterPro" id="IPR011021">
    <property type="entry name" value="Arrestin-like_N"/>
</dbReference>
<sequence length="446" mass="49420">MAKWDSSESEYSESEESNELGAIASPEICAMVDTVDCAGKRQATRVFKKSSVNGKITVYLGKRDFVDHITHVDPIDGVVLIDPDYVKDRKVFGHVLAAFKYGREDLDVLGLTFRKDLYLAAEQIYPVVSGTQQRKLTRLQEKLIKKLGNNAYPFYFELPPHCPASVTLQPAPGDTGKPCGVDYELKAFVGETQDDKPQKRSSVRLAIRKIMYAPSKQGEQPSVEVSKEFVMSPNKLHLEASLDKELYHHGENIAVNVHIANSSNRTVKRIKVSVRQFADICLFSTAQYKCTVAEAESDVGVSPGFTLSKVFSLKPTLADNKDKRGLALDGQLKHEDTNLASSTIVVDPSQRENLGIIVQYKVKVKLCLGPLGGELVAELPFILMHPKPEEEESATPTARLSPTHKTDDGEIPLDTNLIQLDTEADCDDDIIFEDFARLRLKGEPDA</sequence>
<dbReference type="FunFam" id="2.60.40.840:FF:000003">
    <property type="entry name" value="Kurtz arrestin"/>
    <property type="match status" value="1"/>
</dbReference>
<dbReference type="Gene3D" id="2.60.40.640">
    <property type="match status" value="1"/>
</dbReference>
<dbReference type="Gene3D" id="2.60.40.840">
    <property type="match status" value="1"/>
</dbReference>
<dbReference type="GO" id="GO:0002031">
    <property type="term" value="P:G protein-coupled receptor internalization"/>
    <property type="evidence" value="ECO:0007669"/>
    <property type="project" value="TreeGrafter"/>
</dbReference>